<gene>
    <name evidence="1" type="ORF">QYE76_061217</name>
</gene>
<evidence type="ECO:0000313" key="1">
    <source>
        <dbReference type="EMBL" id="KAK1643412.1"/>
    </source>
</evidence>
<dbReference type="EMBL" id="JAUUTY010000004">
    <property type="protein sequence ID" value="KAK1643412.1"/>
    <property type="molecule type" value="Genomic_DNA"/>
</dbReference>
<protein>
    <submittedName>
        <fullName evidence="1">Uncharacterized protein</fullName>
    </submittedName>
</protein>
<dbReference type="AlphaFoldDB" id="A0AAD8W796"/>
<name>A0AAD8W796_LOLMU</name>
<comment type="caution">
    <text evidence="1">The sequence shown here is derived from an EMBL/GenBank/DDBJ whole genome shotgun (WGS) entry which is preliminary data.</text>
</comment>
<proteinExistence type="predicted"/>
<dbReference type="Proteomes" id="UP001231189">
    <property type="component" value="Unassembled WGS sequence"/>
</dbReference>
<accession>A0AAD8W796</accession>
<evidence type="ECO:0000313" key="2">
    <source>
        <dbReference type="Proteomes" id="UP001231189"/>
    </source>
</evidence>
<reference evidence="1" key="1">
    <citation type="submission" date="2023-07" db="EMBL/GenBank/DDBJ databases">
        <title>A chromosome-level genome assembly of Lolium multiflorum.</title>
        <authorList>
            <person name="Chen Y."/>
            <person name="Copetti D."/>
            <person name="Kolliker R."/>
            <person name="Studer B."/>
        </authorList>
    </citation>
    <scope>NUCLEOTIDE SEQUENCE</scope>
    <source>
        <strain evidence="1">02402/16</strain>
        <tissue evidence="1">Leaf</tissue>
    </source>
</reference>
<organism evidence="1 2">
    <name type="scientific">Lolium multiflorum</name>
    <name type="common">Italian ryegrass</name>
    <name type="synonym">Lolium perenne subsp. multiflorum</name>
    <dbReference type="NCBI Taxonomy" id="4521"/>
    <lineage>
        <taxon>Eukaryota</taxon>
        <taxon>Viridiplantae</taxon>
        <taxon>Streptophyta</taxon>
        <taxon>Embryophyta</taxon>
        <taxon>Tracheophyta</taxon>
        <taxon>Spermatophyta</taxon>
        <taxon>Magnoliopsida</taxon>
        <taxon>Liliopsida</taxon>
        <taxon>Poales</taxon>
        <taxon>Poaceae</taxon>
        <taxon>BOP clade</taxon>
        <taxon>Pooideae</taxon>
        <taxon>Poodae</taxon>
        <taxon>Poeae</taxon>
        <taxon>Poeae Chloroplast Group 2 (Poeae type)</taxon>
        <taxon>Loliodinae</taxon>
        <taxon>Loliinae</taxon>
        <taxon>Lolium</taxon>
    </lineage>
</organism>
<sequence>MAGSTTAHGWMRRRPPMAAPPHTVRSVVIHLWKHHFTSNIIALANSSHAWPLQLLIRAFAALAASLCSSCGKPLQLSPPRRCSDDWRSTQRHPAKCATKHRWAHAAGPLASCSSAVRHLQPRCRTPATALLADCRSGARKLQRGRSQLRR</sequence>
<keyword evidence="2" id="KW-1185">Reference proteome</keyword>